<accession>A0AA38MJY5</accession>
<evidence type="ECO:0000256" key="1">
    <source>
        <dbReference type="SAM" id="SignalP"/>
    </source>
</evidence>
<proteinExistence type="predicted"/>
<evidence type="ECO:0000313" key="3">
    <source>
        <dbReference type="Proteomes" id="UP001168821"/>
    </source>
</evidence>
<keyword evidence="1" id="KW-0732">Signal</keyword>
<keyword evidence="3" id="KW-1185">Reference proteome</keyword>
<protein>
    <submittedName>
        <fullName evidence="2">Uncharacterized protein</fullName>
    </submittedName>
</protein>
<comment type="caution">
    <text evidence="2">The sequence shown here is derived from an EMBL/GenBank/DDBJ whole genome shotgun (WGS) entry which is preliminary data.</text>
</comment>
<name>A0AA38MJY5_9CUCU</name>
<dbReference type="AlphaFoldDB" id="A0AA38MJY5"/>
<feature type="signal peptide" evidence="1">
    <location>
        <begin position="1"/>
        <end position="17"/>
    </location>
</feature>
<gene>
    <name evidence="2" type="ORF">Zmor_010469</name>
</gene>
<reference evidence="2" key="1">
    <citation type="journal article" date="2023" name="G3 (Bethesda)">
        <title>Whole genome assemblies of Zophobas morio and Tenebrio molitor.</title>
        <authorList>
            <person name="Kaur S."/>
            <person name="Stinson S.A."/>
            <person name="diCenzo G.C."/>
        </authorList>
    </citation>
    <scope>NUCLEOTIDE SEQUENCE</scope>
    <source>
        <strain evidence="2">QUZm001</strain>
    </source>
</reference>
<dbReference type="EMBL" id="JALNTZ010000003">
    <property type="protein sequence ID" value="KAJ3658748.1"/>
    <property type="molecule type" value="Genomic_DNA"/>
</dbReference>
<feature type="chain" id="PRO_5041258020" evidence="1">
    <location>
        <begin position="18"/>
        <end position="147"/>
    </location>
</feature>
<sequence>MYLILFVLFNLILSINTLFDNEINLECKGKNIRNVTLTAYYPDYNDDEHDSGYLDIKGKNLRTLQDYLDNRADFVTLAMDENLDIPYGTRTCIPELNLHFGHRIILEVRDSSSDLKGSGYKRADICVRSEIDSYDITVNKRVTLVFL</sequence>
<organism evidence="2 3">
    <name type="scientific">Zophobas morio</name>
    <dbReference type="NCBI Taxonomy" id="2755281"/>
    <lineage>
        <taxon>Eukaryota</taxon>
        <taxon>Metazoa</taxon>
        <taxon>Ecdysozoa</taxon>
        <taxon>Arthropoda</taxon>
        <taxon>Hexapoda</taxon>
        <taxon>Insecta</taxon>
        <taxon>Pterygota</taxon>
        <taxon>Neoptera</taxon>
        <taxon>Endopterygota</taxon>
        <taxon>Coleoptera</taxon>
        <taxon>Polyphaga</taxon>
        <taxon>Cucujiformia</taxon>
        <taxon>Tenebrionidae</taxon>
        <taxon>Zophobas</taxon>
    </lineage>
</organism>
<evidence type="ECO:0000313" key="2">
    <source>
        <dbReference type="EMBL" id="KAJ3658748.1"/>
    </source>
</evidence>
<dbReference type="Proteomes" id="UP001168821">
    <property type="component" value="Unassembled WGS sequence"/>
</dbReference>